<accession>A0A1L8MKP1</accession>
<gene>
    <name evidence="11" type="ORF">A9Q68_09095</name>
</gene>
<evidence type="ECO:0000256" key="9">
    <source>
        <dbReference type="SAM" id="Phobius"/>
    </source>
</evidence>
<comment type="caution">
    <text evidence="11">The sequence shown here is derived from an EMBL/GenBank/DDBJ whole genome shotgun (WGS) entry which is preliminary data.</text>
</comment>
<name>A0A1L8MKP1_9STRE</name>
<reference evidence="12" key="1">
    <citation type="submission" date="2016-06" db="EMBL/GenBank/DDBJ databases">
        <authorList>
            <person name="de Vries S.P.W."/>
            <person name="Hadjirin N.F."/>
            <person name="Lay E.M."/>
            <person name="Zadoks R.N."/>
            <person name="Peacock S.J."/>
            <person name="Parkhill J."/>
            <person name="Grant A.J."/>
            <person name="Mcdougall S."/>
            <person name="Holmes M.A."/>
        </authorList>
    </citation>
    <scope>NUCLEOTIDE SEQUENCE [LARGE SCALE GENOMIC DNA]</scope>
    <source>
        <strain evidence="12">NZ1587</strain>
    </source>
</reference>
<evidence type="ECO:0000256" key="4">
    <source>
        <dbReference type="ARBA" id="ARBA00022597"/>
    </source>
</evidence>
<keyword evidence="7 9" id="KW-1133">Transmembrane helix</keyword>
<evidence type="ECO:0000256" key="2">
    <source>
        <dbReference type="ARBA" id="ARBA00022448"/>
    </source>
</evidence>
<dbReference type="AlphaFoldDB" id="A0A1L8MKP1"/>
<dbReference type="GO" id="GO:0009401">
    <property type="term" value="P:phosphoenolpyruvate-dependent sugar phosphotransferase system"/>
    <property type="evidence" value="ECO:0007669"/>
    <property type="project" value="UniProtKB-KW"/>
</dbReference>
<feature type="domain" description="PTS EIIC type-2" evidence="10">
    <location>
        <begin position="4"/>
        <end position="434"/>
    </location>
</feature>
<feature type="transmembrane region" description="Helical" evidence="9">
    <location>
        <begin position="416"/>
        <end position="434"/>
    </location>
</feature>
<feature type="transmembrane region" description="Helical" evidence="9">
    <location>
        <begin position="174"/>
        <end position="196"/>
    </location>
</feature>
<dbReference type="GO" id="GO:0005886">
    <property type="term" value="C:plasma membrane"/>
    <property type="evidence" value="ECO:0007669"/>
    <property type="project" value="UniProtKB-SubCell"/>
</dbReference>
<dbReference type="InterPro" id="IPR013014">
    <property type="entry name" value="PTS_EIIC_2"/>
</dbReference>
<comment type="subcellular location">
    <subcellularLocation>
        <location evidence="1">Cell membrane</location>
        <topology evidence="1">Multi-pass membrane protein</topology>
    </subcellularLocation>
</comment>
<keyword evidence="6 9" id="KW-0812">Transmembrane</keyword>
<sequence>MAFLQYIIDLGAAVMLPLVIFIIAVAFGIKVGKAFYSAVSIGIGFVGIGIIVGFMQESIGPAAKAMAENFGLGLSVVDVGWPGMSPITWASSIALIAIPIAILVNIVMLLLKMTRVVNVDIWNVWHMTFTGAIAYVATGNYWIGILGVIIHAVLSYKFGDWFQYDTEEYFGLEGIAVPHGTSAYMAPFAVMIDAIIDRIPGLNKINIDSEKVEKRLGIFGQPVIVAFFLGIIIGLLAKYNLKDTLQLAIKVAAVISLMPKVIKPIMEGLMPISEMVKSKLAKKFSGSEFLIGLDPAVLLGDPSVVSAGLIFIPLSILIALIVPGNQVLPFGDLATIGFFIAMAVAVHKGNIFRTFISGSVIMFITIWIANQSIGLTTQLAKTTGTLKEAGGKVAALDQGGSPITYIFTQLVHNTNMIGLVIIAIIYLIGLYMTWARFKKLQRLHQQAD</sequence>
<dbReference type="STRING" id="1856638.A9Q68_09095"/>
<keyword evidence="3" id="KW-1003">Cell membrane</keyword>
<keyword evidence="2" id="KW-0813">Transport</keyword>
<evidence type="ECO:0000256" key="6">
    <source>
        <dbReference type="ARBA" id="ARBA00022692"/>
    </source>
</evidence>
<feature type="transmembrane region" description="Helical" evidence="9">
    <location>
        <begin position="6"/>
        <end position="27"/>
    </location>
</feature>
<dbReference type="PROSITE" id="PS51104">
    <property type="entry name" value="PTS_EIIC_TYPE_2"/>
    <property type="match status" value="1"/>
</dbReference>
<feature type="transmembrane region" description="Helical" evidence="9">
    <location>
        <begin position="351"/>
        <end position="369"/>
    </location>
</feature>
<evidence type="ECO:0000313" key="11">
    <source>
        <dbReference type="EMBL" id="OJF71342.1"/>
    </source>
</evidence>
<keyword evidence="4" id="KW-0762">Sugar transport</keyword>
<feature type="transmembrane region" description="Helical" evidence="9">
    <location>
        <begin position="216"/>
        <end position="239"/>
    </location>
</feature>
<feature type="transmembrane region" description="Helical" evidence="9">
    <location>
        <begin position="87"/>
        <end position="111"/>
    </location>
</feature>
<keyword evidence="5" id="KW-0598">Phosphotransferase system</keyword>
<evidence type="ECO:0000313" key="12">
    <source>
        <dbReference type="Proteomes" id="UP000182015"/>
    </source>
</evidence>
<evidence type="ECO:0000256" key="1">
    <source>
        <dbReference type="ARBA" id="ARBA00004651"/>
    </source>
</evidence>
<dbReference type="InterPro" id="IPR004703">
    <property type="entry name" value="PTS_sugar-sp_permease"/>
</dbReference>
<dbReference type="GO" id="GO:0015577">
    <property type="term" value="F:galactitol transmembrane transporter activity"/>
    <property type="evidence" value="ECO:0007669"/>
    <property type="project" value="InterPro"/>
</dbReference>
<evidence type="ECO:0000259" key="10">
    <source>
        <dbReference type="PROSITE" id="PS51104"/>
    </source>
</evidence>
<dbReference type="EMBL" id="LZDD01000003">
    <property type="protein sequence ID" value="OJF71342.1"/>
    <property type="molecule type" value="Genomic_DNA"/>
</dbReference>
<dbReference type="InterPro" id="IPR013853">
    <property type="entry name" value="EIIC-GAT"/>
</dbReference>
<feature type="transmembrane region" description="Helical" evidence="9">
    <location>
        <begin position="304"/>
        <end position="322"/>
    </location>
</feature>
<dbReference type="PANTHER" id="PTHR37324">
    <property type="entry name" value="PTS SYSTEM GALACTITOL-SPECIFIC EIIC COMPONENT"/>
    <property type="match status" value="1"/>
</dbReference>
<proteinExistence type="predicted"/>
<dbReference type="Proteomes" id="UP000182015">
    <property type="component" value="Unassembled WGS sequence"/>
</dbReference>
<dbReference type="PANTHER" id="PTHR37324:SF2">
    <property type="entry name" value="PTS SYSTEM GALACTITOL-SPECIFIC EIIC COMPONENT"/>
    <property type="match status" value="1"/>
</dbReference>
<keyword evidence="8 9" id="KW-0472">Membrane</keyword>
<dbReference type="RefSeq" id="WP_071794406.1">
    <property type="nucleotide sequence ID" value="NZ_LZDD01000003.1"/>
</dbReference>
<evidence type="ECO:0000256" key="8">
    <source>
        <dbReference type="ARBA" id="ARBA00023136"/>
    </source>
</evidence>
<dbReference type="Pfam" id="PF03611">
    <property type="entry name" value="EIIC-GAT"/>
    <property type="match status" value="1"/>
</dbReference>
<evidence type="ECO:0000256" key="7">
    <source>
        <dbReference type="ARBA" id="ARBA00022989"/>
    </source>
</evidence>
<evidence type="ECO:0000256" key="5">
    <source>
        <dbReference type="ARBA" id="ARBA00022683"/>
    </source>
</evidence>
<evidence type="ECO:0000256" key="3">
    <source>
        <dbReference type="ARBA" id="ARBA00022475"/>
    </source>
</evidence>
<dbReference type="NCBIfam" id="TIGR00827">
    <property type="entry name" value="EIIC-GAT"/>
    <property type="match status" value="1"/>
</dbReference>
<dbReference type="OrthoDB" id="9787936at2"/>
<feature type="transmembrane region" description="Helical" evidence="9">
    <location>
        <begin position="328"/>
        <end position="346"/>
    </location>
</feature>
<feature type="transmembrane region" description="Helical" evidence="9">
    <location>
        <begin position="132"/>
        <end position="154"/>
    </location>
</feature>
<keyword evidence="12" id="KW-1185">Reference proteome</keyword>
<dbReference type="PIRSF" id="PIRSF006304">
    <property type="entry name" value="GatC"/>
    <property type="match status" value="1"/>
</dbReference>
<feature type="transmembrane region" description="Helical" evidence="9">
    <location>
        <begin position="34"/>
        <end position="55"/>
    </location>
</feature>
<protein>
    <submittedName>
        <fullName evidence="11">PTS galactitol transporter subunit IIC</fullName>
    </submittedName>
</protein>
<organism evidence="11 12">
    <name type="scientific">Streptococcus bovimastitidis</name>
    <dbReference type="NCBI Taxonomy" id="1856638"/>
    <lineage>
        <taxon>Bacteria</taxon>
        <taxon>Bacillati</taxon>
        <taxon>Bacillota</taxon>
        <taxon>Bacilli</taxon>
        <taxon>Lactobacillales</taxon>
        <taxon>Streptococcaceae</taxon>
        <taxon>Streptococcus</taxon>
    </lineage>
</organism>